<proteinExistence type="predicted"/>
<evidence type="ECO:0000256" key="5">
    <source>
        <dbReference type="PROSITE-ProRule" id="PRU00335"/>
    </source>
</evidence>
<dbReference type="PROSITE" id="PS01081">
    <property type="entry name" value="HTH_TETR_1"/>
    <property type="match status" value="1"/>
</dbReference>
<dbReference type="Pfam" id="PF17932">
    <property type="entry name" value="TetR_C_24"/>
    <property type="match status" value="1"/>
</dbReference>
<dbReference type="SUPFAM" id="SSF48498">
    <property type="entry name" value="Tetracyclin repressor-like, C-terminal domain"/>
    <property type="match status" value="1"/>
</dbReference>
<dbReference type="PRINTS" id="PR00455">
    <property type="entry name" value="HTHTETR"/>
</dbReference>
<dbReference type="InterPro" id="IPR041490">
    <property type="entry name" value="KstR2_TetR_C"/>
</dbReference>
<dbReference type="InterPro" id="IPR036271">
    <property type="entry name" value="Tet_transcr_reg_TetR-rel_C_sf"/>
</dbReference>
<dbReference type="Gene3D" id="1.10.357.10">
    <property type="entry name" value="Tetracycline Repressor, domain 2"/>
    <property type="match status" value="1"/>
</dbReference>
<comment type="caution">
    <text evidence="7">The sequence shown here is derived from an EMBL/GenBank/DDBJ whole genome shotgun (WGS) entry which is preliminary data.</text>
</comment>
<dbReference type="InterPro" id="IPR009057">
    <property type="entry name" value="Homeodomain-like_sf"/>
</dbReference>
<keyword evidence="8" id="KW-1185">Reference proteome</keyword>
<dbReference type="InterPro" id="IPR050109">
    <property type="entry name" value="HTH-type_TetR-like_transc_reg"/>
</dbReference>
<dbReference type="InterPro" id="IPR023772">
    <property type="entry name" value="DNA-bd_HTH_TetR-type_CS"/>
</dbReference>
<feature type="domain" description="HTH tetR-type" evidence="6">
    <location>
        <begin position="4"/>
        <end position="64"/>
    </location>
</feature>
<dbReference type="Gene3D" id="1.10.10.60">
    <property type="entry name" value="Homeodomain-like"/>
    <property type="match status" value="1"/>
</dbReference>
<name>A0ABS5TY13_9CELL</name>
<evidence type="ECO:0000256" key="3">
    <source>
        <dbReference type="ARBA" id="ARBA00023125"/>
    </source>
</evidence>
<dbReference type="PROSITE" id="PS50977">
    <property type="entry name" value="HTH_TETR_2"/>
    <property type="match status" value="1"/>
</dbReference>
<reference evidence="7 8" key="1">
    <citation type="submission" date="2021-05" db="EMBL/GenBank/DDBJ databases">
        <title>Description of Cellulomonas sp. DKR-3 sp. nov.</title>
        <authorList>
            <person name="Dahal R.H."/>
            <person name="Chaudhary D.K."/>
        </authorList>
    </citation>
    <scope>NUCLEOTIDE SEQUENCE [LARGE SCALE GENOMIC DNA]</scope>
    <source>
        <strain evidence="7 8">DKR-3</strain>
    </source>
</reference>
<dbReference type="EMBL" id="JAHBOH010000001">
    <property type="protein sequence ID" value="MBT0994039.1"/>
    <property type="molecule type" value="Genomic_DNA"/>
</dbReference>
<evidence type="ECO:0000313" key="8">
    <source>
        <dbReference type="Proteomes" id="UP000722125"/>
    </source>
</evidence>
<keyword evidence="4" id="KW-0804">Transcription</keyword>
<sequence>MRQTSVVEDVMQAALELFAAQGYANTSVQQVVESAGVTKGALYHYFQSKDDLLFTIYERMLTVQTDRMNAIIARGGPVEETLRAVCLDVVETSVDFLLEGTVFFRSQHMLTAPRQQEVTRRRRAYHDTFAGLLERGQQEGVYRTDIPRSVMVAHFFSDLHYLSYWFRPTGAEGKTELAEQLTDLFLVSVSARATQPAAPPGAAVHAQG</sequence>
<evidence type="ECO:0000259" key="6">
    <source>
        <dbReference type="PROSITE" id="PS50977"/>
    </source>
</evidence>
<dbReference type="InterPro" id="IPR001647">
    <property type="entry name" value="HTH_TetR"/>
</dbReference>
<keyword evidence="3 5" id="KW-0238">DNA-binding</keyword>
<organism evidence="7 8">
    <name type="scientific">Cellulomonas fulva</name>
    <dbReference type="NCBI Taxonomy" id="2835530"/>
    <lineage>
        <taxon>Bacteria</taxon>
        <taxon>Bacillati</taxon>
        <taxon>Actinomycetota</taxon>
        <taxon>Actinomycetes</taxon>
        <taxon>Micrococcales</taxon>
        <taxon>Cellulomonadaceae</taxon>
        <taxon>Cellulomonas</taxon>
    </lineage>
</organism>
<protein>
    <submittedName>
        <fullName evidence="7">TetR/AcrR family transcriptional regulator</fullName>
    </submittedName>
</protein>
<dbReference type="SUPFAM" id="SSF46689">
    <property type="entry name" value="Homeodomain-like"/>
    <property type="match status" value="1"/>
</dbReference>
<evidence type="ECO:0000313" key="7">
    <source>
        <dbReference type="EMBL" id="MBT0994039.1"/>
    </source>
</evidence>
<gene>
    <name evidence="7" type="ORF">KIN34_07035</name>
</gene>
<feature type="DNA-binding region" description="H-T-H motif" evidence="5">
    <location>
        <begin position="27"/>
        <end position="46"/>
    </location>
</feature>
<dbReference type="Proteomes" id="UP000722125">
    <property type="component" value="Unassembled WGS sequence"/>
</dbReference>
<dbReference type="RefSeq" id="WP_214348534.1">
    <property type="nucleotide sequence ID" value="NZ_JAHBOH010000001.1"/>
</dbReference>
<keyword evidence="2" id="KW-0805">Transcription regulation</keyword>
<evidence type="ECO:0000256" key="4">
    <source>
        <dbReference type="ARBA" id="ARBA00023163"/>
    </source>
</evidence>
<dbReference type="Pfam" id="PF00440">
    <property type="entry name" value="TetR_N"/>
    <property type="match status" value="1"/>
</dbReference>
<dbReference type="PANTHER" id="PTHR30055">
    <property type="entry name" value="HTH-TYPE TRANSCRIPTIONAL REGULATOR RUTR"/>
    <property type="match status" value="1"/>
</dbReference>
<evidence type="ECO:0000256" key="1">
    <source>
        <dbReference type="ARBA" id="ARBA00022491"/>
    </source>
</evidence>
<evidence type="ECO:0000256" key="2">
    <source>
        <dbReference type="ARBA" id="ARBA00023015"/>
    </source>
</evidence>
<accession>A0ABS5TY13</accession>
<keyword evidence="1" id="KW-0678">Repressor</keyword>
<dbReference type="PANTHER" id="PTHR30055:SF175">
    <property type="entry name" value="HTH-TYPE TRANSCRIPTIONAL REPRESSOR KSTR2"/>
    <property type="match status" value="1"/>
</dbReference>